<organism evidence="8 9">
    <name type="scientific">Sphaerobolus stellatus (strain SS14)</name>
    <dbReference type="NCBI Taxonomy" id="990650"/>
    <lineage>
        <taxon>Eukaryota</taxon>
        <taxon>Fungi</taxon>
        <taxon>Dikarya</taxon>
        <taxon>Basidiomycota</taxon>
        <taxon>Agaricomycotina</taxon>
        <taxon>Agaricomycetes</taxon>
        <taxon>Phallomycetidae</taxon>
        <taxon>Geastrales</taxon>
        <taxon>Sphaerobolaceae</taxon>
        <taxon>Sphaerobolus</taxon>
    </lineage>
</organism>
<keyword evidence="4" id="KW-0479">Metal-binding</keyword>
<proteinExistence type="inferred from homology"/>
<keyword evidence="3" id="KW-0349">Heme</keyword>
<evidence type="ECO:0000256" key="5">
    <source>
        <dbReference type="ARBA" id="ARBA00023002"/>
    </source>
</evidence>
<dbReference type="PANTHER" id="PTHR46300">
    <property type="entry name" value="P450, PUTATIVE (EUROFUNG)-RELATED-RELATED"/>
    <property type="match status" value="1"/>
</dbReference>
<dbReference type="GO" id="GO:0005506">
    <property type="term" value="F:iron ion binding"/>
    <property type="evidence" value="ECO:0007669"/>
    <property type="project" value="InterPro"/>
</dbReference>
<name>A0A0C9U089_SPHS4</name>
<feature type="non-terminal residue" evidence="8">
    <location>
        <position position="216"/>
    </location>
</feature>
<dbReference type="GO" id="GO:0016705">
    <property type="term" value="F:oxidoreductase activity, acting on paired donors, with incorporation or reduction of molecular oxygen"/>
    <property type="evidence" value="ECO:0007669"/>
    <property type="project" value="InterPro"/>
</dbReference>
<comment type="cofactor">
    <cofactor evidence="1">
        <name>heme</name>
        <dbReference type="ChEBI" id="CHEBI:30413"/>
    </cofactor>
</comment>
<dbReference type="Pfam" id="PF00067">
    <property type="entry name" value="p450"/>
    <property type="match status" value="1"/>
</dbReference>
<sequence length="216" mass="24691">MERYLPSLLLALGGIIAIAFIALSHRGRRFPGPSRLPFIGNVHQAPLSHPWVTFANWKQLYGNIGDIFQFDIFGKPAIVISSYEVAKELLDKRALLYSDRPRMIMAGEMVGMDRIFPVKSYDDQCKRQRTLVASEFTQSKSQRYHALQEYQSRRLVSDLLKQPESLDSVIQYQMGSLIMRVVYGYRVKSRNDVFLNNISEGMHNFAEAALPGNFLV</sequence>
<dbReference type="GO" id="GO:0004497">
    <property type="term" value="F:monooxygenase activity"/>
    <property type="evidence" value="ECO:0007669"/>
    <property type="project" value="UniProtKB-KW"/>
</dbReference>
<evidence type="ECO:0000313" key="9">
    <source>
        <dbReference type="Proteomes" id="UP000054279"/>
    </source>
</evidence>
<evidence type="ECO:0000256" key="6">
    <source>
        <dbReference type="ARBA" id="ARBA00023004"/>
    </source>
</evidence>
<evidence type="ECO:0008006" key="10">
    <source>
        <dbReference type="Google" id="ProtNLM"/>
    </source>
</evidence>
<dbReference type="OrthoDB" id="2789670at2759"/>
<evidence type="ECO:0000313" key="8">
    <source>
        <dbReference type="EMBL" id="KIJ22362.1"/>
    </source>
</evidence>
<dbReference type="PANTHER" id="PTHR46300:SF7">
    <property type="entry name" value="P450, PUTATIVE (EUROFUNG)-RELATED"/>
    <property type="match status" value="1"/>
</dbReference>
<dbReference type="InterPro" id="IPR036396">
    <property type="entry name" value="Cyt_P450_sf"/>
</dbReference>
<protein>
    <recommendedName>
        <fullName evidence="10">Cytochrome P450</fullName>
    </recommendedName>
</protein>
<evidence type="ECO:0000256" key="1">
    <source>
        <dbReference type="ARBA" id="ARBA00001971"/>
    </source>
</evidence>
<evidence type="ECO:0000256" key="2">
    <source>
        <dbReference type="ARBA" id="ARBA00010617"/>
    </source>
</evidence>
<keyword evidence="9" id="KW-1185">Reference proteome</keyword>
<comment type="similarity">
    <text evidence="2">Belongs to the cytochrome P450 family.</text>
</comment>
<evidence type="ECO:0000256" key="4">
    <source>
        <dbReference type="ARBA" id="ARBA00022723"/>
    </source>
</evidence>
<evidence type="ECO:0000256" key="7">
    <source>
        <dbReference type="ARBA" id="ARBA00023033"/>
    </source>
</evidence>
<dbReference type="GO" id="GO:0020037">
    <property type="term" value="F:heme binding"/>
    <property type="evidence" value="ECO:0007669"/>
    <property type="project" value="InterPro"/>
</dbReference>
<gene>
    <name evidence="8" type="ORF">M422DRAFT_197247</name>
</gene>
<accession>A0A0C9U089</accession>
<dbReference type="HOGENOM" id="CLU_001570_2_2_1"/>
<dbReference type="Gene3D" id="1.10.630.10">
    <property type="entry name" value="Cytochrome P450"/>
    <property type="match status" value="1"/>
</dbReference>
<dbReference type="InterPro" id="IPR001128">
    <property type="entry name" value="Cyt_P450"/>
</dbReference>
<dbReference type="InterPro" id="IPR050364">
    <property type="entry name" value="Cytochrome_P450_fung"/>
</dbReference>
<reference evidence="8 9" key="1">
    <citation type="submission" date="2014-06" db="EMBL/GenBank/DDBJ databases">
        <title>Evolutionary Origins and Diversification of the Mycorrhizal Mutualists.</title>
        <authorList>
            <consortium name="DOE Joint Genome Institute"/>
            <consortium name="Mycorrhizal Genomics Consortium"/>
            <person name="Kohler A."/>
            <person name="Kuo A."/>
            <person name="Nagy L.G."/>
            <person name="Floudas D."/>
            <person name="Copeland A."/>
            <person name="Barry K.W."/>
            <person name="Cichocki N."/>
            <person name="Veneault-Fourrey C."/>
            <person name="LaButti K."/>
            <person name="Lindquist E.A."/>
            <person name="Lipzen A."/>
            <person name="Lundell T."/>
            <person name="Morin E."/>
            <person name="Murat C."/>
            <person name="Riley R."/>
            <person name="Ohm R."/>
            <person name="Sun H."/>
            <person name="Tunlid A."/>
            <person name="Henrissat B."/>
            <person name="Grigoriev I.V."/>
            <person name="Hibbett D.S."/>
            <person name="Martin F."/>
        </authorList>
    </citation>
    <scope>NUCLEOTIDE SEQUENCE [LARGE SCALE GENOMIC DNA]</scope>
    <source>
        <strain evidence="8 9">SS14</strain>
    </source>
</reference>
<keyword evidence="5" id="KW-0560">Oxidoreductase</keyword>
<dbReference type="SUPFAM" id="SSF48264">
    <property type="entry name" value="Cytochrome P450"/>
    <property type="match status" value="1"/>
</dbReference>
<dbReference type="Proteomes" id="UP000054279">
    <property type="component" value="Unassembled WGS sequence"/>
</dbReference>
<evidence type="ECO:0000256" key="3">
    <source>
        <dbReference type="ARBA" id="ARBA00022617"/>
    </source>
</evidence>
<keyword evidence="7" id="KW-0503">Monooxygenase</keyword>
<dbReference type="AlphaFoldDB" id="A0A0C9U089"/>
<dbReference type="EMBL" id="KN838349">
    <property type="protein sequence ID" value="KIJ22362.1"/>
    <property type="molecule type" value="Genomic_DNA"/>
</dbReference>
<keyword evidence="6" id="KW-0408">Iron</keyword>